<evidence type="ECO:0000256" key="3">
    <source>
        <dbReference type="ARBA" id="ARBA00022900"/>
    </source>
</evidence>
<dbReference type="InterPro" id="IPR000864">
    <property type="entry name" value="Prot_inh_pot1"/>
</dbReference>
<reference evidence="5" key="1">
    <citation type="submission" date="2020-06" db="EMBL/GenBank/DDBJ databases">
        <authorList>
            <person name="Li T."/>
            <person name="Hu X."/>
            <person name="Zhang T."/>
            <person name="Song X."/>
            <person name="Zhang H."/>
            <person name="Dai N."/>
            <person name="Sheng W."/>
            <person name="Hou X."/>
            <person name="Wei L."/>
        </authorList>
    </citation>
    <scope>NUCLEOTIDE SEQUENCE</scope>
    <source>
        <strain evidence="5">G02</strain>
        <tissue evidence="5">Leaf</tissue>
    </source>
</reference>
<comment type="caution">
    <text evidence="5">The sequence shown here is derived from an EMBL/GenBank/DDBJ whole genome shotgun (WGS) entry which is preliminary data.</text>
</comment>
<name>A0AAW2QHG7_SESRA</name>
<dbReference type="SUPFAM" id="SSF54654">
    <property type="entry name" value="CI-2 family of serine protease inhibitors"/>
    <property type="match status" value="1"/>
</dbReference>
<keyword evidence="4" id="KW-1133">Transmembrane helix</keyword>
<dbReference type="Gene3D" id="3.30.10.10">
    <property type="entry name" value="Trypsin Inhibitor V, subunit A"/>
    <property type="match status" value="1"/>
</dbReference>
<dbReference type="EMBL" id="JACGWJ010000015">
    <property type="protein sequence ID" value="KAL0367066.1"/>
    <property type="molecule type" value="Genomic_DNA"/>
</dbReference>
<gene>
    <name evidence="5" type="ORF">Sradi_3596700</name>
</gene>
<dbReference type="Pfam" id="PF00280">
    <property type="entry name" value="potato_inhibit"/>
    <property type="match status" value="1"/>
</dbReference>
<reference evidence="5" key="2">
    <citation type="journal article" date="2024" name="Plant">
        <title>Genomic evolution and insights into agronomic trait innovations of Sesamum species.</title>
        <authorList>
            <person name="Miao H."/>
            <person name="Wang L."/>
            <person name="Qu L."/>
            <person name="Liu H."/>
            <person name="Sun Y."/>
            <person name="Le M."/>
            <person name="Wang Q."/>
            <person name="Wei S."/>
            <person name="Zheng Y."/>
            <person name="Lin W."/>
            <person name="Duan Y."/>
            <person name="Cao H."/>
            <person name="Xiong S."/>
            <person name="Wang X."/>
            <person name="Wei L."/>
            <person name="Li C."/>
            <person name="Ma Q."/>
            <person name="Ju M."/>
            <person name="Zhao R."/>
            <person name="Li G."/>
            <person name="Mu C."/>
            <person name="Tian Q."/>
            <person name="Mei H."/>
            <person name="Zhang T."/>
            <person name="Gao T."/>
            <person name="Zhang H."/>
        </authorList>
    </citation>
    <scope>NUCLEOTIDE SEQUENCE</scope>
    <source>
        <strain evidence="5">G02</strain>
    </source>
</reference>
<dbReference type="PANTHER" id="PTHR33091">
    <property type="entry name" value="PROTEIN, PUTATIVE, EXPRESSED-RELATED"/>
    <property type="match status" value="1"/>
</dbReference>
<keyword evidence="3" id="KW-0722">Serine protease inhibitor</keyword>
<keyword evidence="4" id="KW-0812">Transmembrane</keyword>
<organism evidence="5">
    <name type="scientific">Sesamum radiatum</name>
    <name type="common">Black benniseed</name>
    <dbReference type="NCBI Taxonomy" id="300843"/>
    <lineage>
        <taxon>Eukaryota</taxon>
        <taxon>Viridiplantae</taxon>
        <taxon>Streptophyta</taxon>
        <taxon>Embryophyta</taxon>
        <taxon>Tracheophyta</taxon>
        <taxon>Spermatophyta</taxon>
        <taxon>Magnoliopsida</taxon>
        <taxon>eudicotyledons</taxon>
        <taxon>Gunneridae</taxon>
        <taxon>Pentapetalae</taxon>
        <taxon>asterids</taxon>
        <taxon>lamiids</taxon>
        <taxon>Lamiales</taxon>
        <taxon>Pedaliaceae</taxon>
        <taxon>Sesamum</taxon>
    </lineage>
</organism>
<comment type="similarity">
    <text evidence="1">Belongs to the protease inhibitor I13 (potato type I serine protease inhibitor) family.</text>
</comment>
<protein>
    <submittedName>
        <fullName evidence="5">Inhibitor of trypsin and hageman factor</fullName>
    </submittedName>
</protein>
<dbReference type="PRINTS" id="PR00292">
    <property type="entry name" value="POTATOINHBTR"/>
</dbReference>
<evidence type="ECO:0000313" key="5">
    <source>
        <dbReference type="EMBL" id="KAL0367066.1"/>
    </source>
</evidence>
<sequence length="99" mass="10808">MNSCSGKNLMQQQYVVGIFNLFSLTFITILILGRVGKKSWPELVGVYGQAAAAIIERENKNVNAIVVEEGSFVSGDFRCDRVRVWVDGSGVVTEVPKVG</sequence>
<evidence type="ECO:0000256" key="2">
    <source>
        <dbReference type="ARBA" id="ARBA00022690"/>
    </source>
</evidence>
<dbReference type="PROSITE" id="PS00285">
    <property type="entry name" value="POTATO_INHIBITOR"/>
    <property type="match status" value="1"/>
</dbReference>
<evidence type="ECO:0000256" key="1">
    <source>
        <dbReference type="ARBA" id="ARBA00008210"/>
    </source>
</evidence>
<dbReference type="InterPro" id="IPR036354">
    <property type="entry name" value="Prot_inh_pot1_sf"/>
</dbReference>
<dbReference type="PANTHER" id="PTHR33091:SF73">
    <property type="entry name" value="INHIBITOR OF TRYPSIN AND HAGEMAN FACTOR-LIKE"/>
    <property type="match status" value="1"/>
</dbReference>
<proteinExistence type="inferred from homology"/>
<dbReference type="GO" id="GO:0004867">
    <property type="term" value="F:serine-type endopeptidase inhibitor activity"/>
    <property type="evidence" value="ECO:0007669"/>
    <property type="project" value="UniProtKB-KW"/>
</dbReference>
<keyword evidence="2" id="KW-0646">Protease inhibitor</keyword>
<dbReference type="AlphaFoldDB" id="A0AAW2QHG7"/>
<dbReference type="GO" id="GO:0009611">
    <property type="term" value="P:response to wounding"/>
    <property type="evidence" value="ECO:0007669"/>
    <property type="project" value="InterPro"/>
</dbReference>
<feature type="transmembrane region" description="Helical" evidence="4">
    <location>
        <begin position="12"/>
        <end position="32"/>
    </location>
</feature>
<evidence type="ECO:0000256" key="4">
    <source>
        <dbReference type="SAM" id="Phobius"/>
    </source>
</evidence>
<keyword evidence="4" id="KW-0472">Membrane</keyword>
<accession>A0AAW2QHG7</accession>